<dbReference type="HOGENOM" id="CLU_000445_114_39_4"/>
<dbReference type="GO" id="GO:0000155">
    <property type="term" value="F:phosphorelay sensor kinase activity"/>
    <property type="evidence" value="ECO:0007669"/>
    <property type="project" value="InterPro"/>
</dbReference>
<dbReference type="AlphaFoldDB" id="A0A0E3ZIZ2"/>
<evidence type="ECO:0000313" key="9">
    <source>
        <dbReference type="EMBL" id="AKD24771.1"/>
    </source>
</evidence>
<organism evidence="9 10">
    <name type="scientific">Polynucleobacter duraquae</name>
    <dbReference type="NCBI Taxonomy" id="1835254"/>
    <lineage>
        <taxon>Bacteria</taxon>
        <taxon>Pseudomonadati</taxon>
        <taxon>Pseudomonadota</taxon>
        <taxon>Betaproteobacteria</taxon>
        <taxon>Burkholderiales</taxon>
        <taxon>Burkholderiaceae</taxon>
        <taxon>Polynucleobacter</taxon>
    </lineage>
</organism>
<dbReference type="InterPro" id="IPR004358">
    <property type="entry name" value="Sig_transdc_His_kin-like_C"/>
</dbReference>
<dbReference type="PRINTS" id="PR00344">
    <property type="entry name" value="BCTRLSENSOR"/>
</dbReference>
<comment type="catalytic activity">
    <reaction evidence="1">
        <text>ATP + protein L-histidine = ADP + protein N-phospho-L-histidine.</text>
        <dbReference type="EC" id="2.7.13.3"/>
    </reaction>
</comment>
<dbReference type="GO" id="GO:0016036">
    <property type="term" value="P:cellular response to phosphate starvation"/>
    <property type="evidence" value="ECO:0007669"/>
    <property type="project" value="TreeGrafter"/>
</dbReference>
<dbReference type="Gene3D" id="3.30.565.10">
    <property type="entry name" value="Histidine kinase-like ATPase, C-terminal domain"/>
    <property type="match status" value="1"/>
</dbReference>
<dbReference type="SUPFAM" id="SSF47384">
    <property type="entry name" value="Homodimeric domain of signal transducing histidine kinase"/>
    <property type="match status" value="1"/>
</dbReference>
<evidence type="ECO:0000256" key="3">
    <source>
        <dbReference type="ARBA" id="ARBA00022553"/>
    </source>
</evidence>
<dbReference type="Pfam" id="PF00512">
    <property type="entry name" value="HisKA"/>
    <property type="match status" value="1"/>
</dbReference>
<dbReference type="KEGG" id="pdq:CL55_00004380"/>
<dbReference type="Proteomes" id="UP000061135">
    <property type="component" value="Chromosome"/>
</dbReference>
<dbReference type="Gene3D" id="1.10.287.130">
    <property type="match status" value="1"/>
</dbReference>
<evidence type="ECO:0000256" key="5">
    <source>
        <dbReference type="ARBA" id="ARBA00022777"/>
    </source>
</evidence>
<dbReference type="EC" id="2.7.13.3" evidence="2"/>
<keyword evidence="6" id="KW-0902">Two-component regulatory system</keyword>
<gene>
    <name evidence="9" type="ORF">CL55_00004380</name>
</gene>
<dbReference type="SMART" id="SM00387">
    <property type="entry name" value="HATPase_c"/>
    <property type="match status" value="1"/>
</dbReference>
<dbReference type="EMBL" id="CP007501">
    <property type="protein sequence ID" value="AKD24771.1"/>
    <property type="molecule type" value="Genomic_DNA"/>
</dbReference>
<protein>
    <recommendedName>
        <fullName evidence="2">histidine kinase</fullName>
        <ecNumber evidence="2">2.7.13.3</ecNumber>
    </recommendedName>
</protein>
<keyword evidence="7" id="KW-0175">Coiled coil</keyword>
<dbReference type="PANTHER" id="PTHR45453:SF1">
    <property type="entry name" value="PHOSPHATE REGULON SENSOR PROTEIN PHOR"/>
    <property type="match status" value="1"/>
</dbReference>
<dbReference type="Pfam" id="PF02518">
    <property type="entry name" value="HATPase_c"/>
    <property type="match status" value="1"/>
</dbReference>
<evidence type="ECO:0000313" key="10">
    <source>
        <dbReference type="Proteomes" id="UP000061135"/>
    </source>
</evidence>
<dbReference type="InterPro" id="IPR005467">
    <property type="entry name" value="His_kinase_dom"/>
</dbReference>
<dbReference type="PROSITE" id="PS50109">
    <property type="entry name" value="HIS_KIN"/>
    <property type="match status" value="1"/>
</dbReference>
<evidence type="ECO:0000256" key="6">
    <source>
        <dbReference type="ARBA" id="ARBA00023012"/>
    </source>
</evidence>
<keyword evidence="5 9" id="KW-0418">Kinase</keyword>
<dbReference type="InterPro" id="IPR050351">
    <property type="entry name" value="BphY/WalK/GraS-like"/>
</dbReference>
<dbReference type="InterPro" id="IPR036097">
    <property type="entry name" value="HisK_dim/P_sf"/>
</dbReference>
<keyword evidence="4 9" id="KW-0808">Transferase</keyword>
<evidence type="ECO:0000256" key="2">
    <source>
        <dbReference type="ARBA" id="ARBA00012438"/>
    </source>
</evidence>
<dbReference type="CDD" id="cd00082">
    <property type="entry name" value="HisKA"/>
    <property type="match status" value="1"/>
</dbReference>
<evidence type="ECO:0000256" key="7">
    <source>
        <dbReference type="SAM" id="Coils"/>
    </source>
</evidence>
<proteinExistence type="predicted"/>
<feature type="coiled-coil region" evidence="7">
    <location>
        <begin position="25"/>
        <end position="59"/>
    </location>
</feature>
<dbReference type="InterPro" id="IPR036890">
    <property type="entry name" value="HATPase_C_sf"/>
</dbReference>
<dbReference type="InterPro" id="IPR003594">
    <property type="entry name" value="HATPase_dom"/>
</dbReference>
<dbReference type="GO" id="GO:0004721">
    <property type="term" value="F:phosphoprotein phosphatase activity"/>
    <property type="evidence" value="ECO:0007669"/>
    <property type="project" value="TreeGrafter"/>
</dbReference>
<dbReference type="PANTHER" id="PTHR45453">
    <property type="entry name" value="PHOSPHATE REGULON SENSOR PROTEIN PHOR"/>
    <property type="match status" value="1"/>
</dbReference>
<feature type="domain" description="Histidine kinase" evidence="8">
    <location>
        <begin position="165"/>
        <end position="372"/>
    </location>
</feature>
<dbReference type="PATRIC" id="fig|576611.7.peg.442"/>
<evidence type="ECO:0000256" key="4">
    <source>
        <dbReference type="ARBA" id="ARBA00022679"/>
    </source>
</evidence>
<keyword evidence="10" id="KW-1185">Reference proteome</keyword>
<reference evidence="9 10" key="1">
    <citation type="submission" date="2014-03" db="EMBL/GenBank/DDBJ databases">
        <title>Genome of Polynucleobacter strain MWH-MoK4.</title>
        <authorList>
            <person name="Hahn M.W."/>
        </authorList>
    </citation>
    <scope>NUCLEOTIDE SEQUENCE [LARGE SCALE GENOMIC DNA]</scope>
    <source>
        <strain evidence="9 10">MWH-MoK4</strain>
    </source>
</reference>
<dbReference type="STRING" id="1835254.CL55_00004380"/>
<evidence type="ECO:0000259" key="8">
    <source>
        <dbReference type="PROSITE" id="PS50109"/>
    </source>
</evidence>
<dbReference type="SUPFAM" id="SSF55874">
    <property type="entry name" value="ATPase domain of HSP90 chaperone/DNA topoisomerase II/histidine kinase"/>
    <property type="match status" value="1"/>
</dbReference>
<dbReference type="CDD" id="cd00075">
    <property type="entry name" value="HATPase"/>
    <property type="match status" value="1"/>
</dbReference>
<dbReference type="SMART" id="SM00388">
    <property type="entry name" value="HisKA"/>
    <property type="match status" value="1"/>
</dbReference>
<dbReference type="GO" id="GO:0005886">
    <property type="term" value="C:plasma membrane"/>
    <property type="evidence" value="ECO:0007669"/>
    <property type="project" value="TreeGrafter"/>
</dbReference>
<keyword evidence="3" id="KW-0597">Phosphoprotein</keyword>
<evidence type="ECO:0000256" key="1">
    <source>
        <dbReference type="ARBA" id="ARBA00000085"/>
    </source>
</evidence>
<dbReference type="InterPro" id="IPR003661">
    <property type="entry name" value="HisK_dim/P_dom"/>
</dbReference>
<name>A0A0E3ZIZ2_9BURK</name>
<accession>A0A0E3ZIZ2</accession>
<sequence length="377" mass="41202">MPPKQETLDATKHLEEAFAIFYAESQKLEAQQAALQDKINQLSSELQKSNQRLAILLNAIPAGVILLENEVVLLHNPAVLIFLPELKPGVTFEIPADWLPSITPGEYVIAENGAHQRLQKTVQVIRINEGSRSFIQIQDITTNISRHEETQRENRLAAMGRMAAGIAHQFRTPLATALLYASHLCDGEINTDTAKEFADRLRKQLLDLEKLSQDMLRFISNKPNKAVLVNATQIIEDAQASIQFLFKAKQVSLSVTTSNINHGSLLVEPKAISNAIVAILENALAVSKANETVSLMASSDQQMLTITISDQGPGISKEILNSLFEPFATTSANGTGLGLSIAKNTIETHRGSISAESSKQGAVFKISLPYDHSSLIH</sequence>